<organism evidence="2 3">
    <name type="scientific">Araneus ventricosus</name>
    <name type="common">Orbweaver spider</name>
    <name type="synonym">Epeira ventricosa</name>
    <dbReference type="NCBI Taxonomy" id="182803"/>
    <lineage>
        <taxon>Eukaryota</taxon>
        <taxon>Metazoa</taxon>
        <taxon>Ecdysozoa</taxon>
        <taxon>Arthropoda</taxon>
        <taxon>Chelicerata</taxon>
        <taxon>Arachnida</taxon>
        <taxon>Araneae</taxon>
        <taxon>Araneomorphae</taxon>
        <taxon>Entelegynae</taxon>
        <taxon>Araneoidea</taxon>
        <taxon>Araneidae</taxon>
        <taxon>Araneus</taxon>
    </lineage>
</organism>
<sequence>MNLEFNNLIVNSKFTIKLLIHNQQFKLIARSFVKGIKQFNAKFVCEKCTQRRSTINGSINFLNINSPLRSDADFRGFVQEEHYTGVTPLLKIKDLGLVLQFPFDWMHLVDLGVTKKLILYWSRNGERTKINSARISQRQIRQISENLLDFRSSMPSEFKRKPRSLKDIDRWKAIELKQFLLYLGPIVLENILPENLFEHFLCLHASMAVLSNAVLCKEEECIVFAEKMLKSFVENIEIFYGEASIVYNVPNLLHISNDVRRHGNINGFSCYPFEEFLGQMKNMMRKRNHDLSQLIKRLSEQTKCFKYDRMIALARRKKYAIVSFLDEGNAAEVIPTKWILRDEKAKWPNFSSLNLIGRCIQERCAPSENWSTVKIKIYGYSNSFKKAKSKASNAQDTSEEEIRSHKRKVSRKYNSSDMEEEITTINKRKKLHRIPTTPQIKDSLLNMTPIASEIQMAFDSGAAVSSETPSQSFTSPTPLGMTFGFKSVYFFLPNKLDAC</sequence>
<evidence type="ECO:0008006" key="4">
    <source>
        <dbReference type="Google" id="ProtNLM"/>
    </source>
</evidence>
<gene>
    <name evidence="2" type="ORF">AVEN_141241_1</name>
</gene>
<evidence type="ECO:0000313" key="3">
    <source>
        <dbReference type="Proteomes" id="UP000499080"/>
    </source>
</evidence>
<keyword evidence="3" id="KW-1185">Reference proteome</keyword>
<dbReference type="PANTHER" id="PTHR33053">
    <property type="entry name" value="PROTEIN, PUTATIVE-RELATED"/>
    <property type="match status" value="1"/>
</dbReference>
<reference evidence="2 3" key="1">
    <citation type="journal article" date="2019" name="Sci. Rep.">
        <title>Orb-weaving spider Araneus ventricosus genome elucidates the spidroin gene catalogue.</title>
        <authorList>
            <person name="Kono N."/>
            <person name="Nakamura H."/>
            <person name="Ohtoshi R."/>
            <person name="Moran D.A.P."/>
            <person name="Shinohara A."/>
            <person name="Yoshida Y."/>
            <person name="Fujiwara M."/>
            <person name="Mori M."/>
            <person name="Tomita M."/>
            <person name="Arakawa K."/>
        </authorList>
    </citation>
    <scope>NUCLEOTIDE SEQUENCE [LARGE SCALE GENOMIC DNA]</scope>
</reference>
<dbReference type="PANTHER" id="PTHR33053:SF25">
    <property type="entry name" value="TRANSPOSASE DOMAIN-CONTAINING PROTEIN"/>
    <property type="match status" value="1"/>
</dbReference>
<accession>A0A4Y2SVF5</accession>
<comment type="caution">
    <text evidence="2">The sequence shown here is derived from an EMBL/GenBank/DDBJ whole genome shotgun (WGS) entry which is preliminary data.</text>
</comment>
<dbReference type="Proteomes" id="UP000499080">
    <property type="component" value="Unassembled WGS sequence"/>
</dbReference>
<evidence type="ECO:0000313" key="2">
    <source>
        <dbReference type="EMBL" id="GBN91560.1"/>
    </source>
</evidence>
<feature type="region of interest" description="Disordered" evidence="1">
    <location>
        <begin position="389"/>
        <end position="420"/>
    </location>
</feature>
<dbReference type="OrthoDB" id="6437593at2759"/>
<name>A0A4Y2SVF5_ARAVE</name>
<proteinExistence type="predicted"/>
<dbReference type="AlphaFoldDB" id="A0A4Y2SVF5"/>
<protein>
    <recommendedName>
        <fullName evidence="4">DUF4218 domain-containing protein</fullName>
    </recommendedName>
</protein>
<dbReference type="EMBL" id="BGPR01023944">
    <property type="protein sequence ID" value="GBN91560.1"/>
    <property type="molecule type" value="Genomic_DNA"/>
</dbReference>
<evidence type="ECO:0000256" key="1">
    <source>
        <dbReference type="SAM" id="MobiDB-lite"/>
    </source>
</evidence>